<keyword evidence="1" id="KW-1133">Transmembrane helix</keyword>
<evidence type="ECO:0000313" key="2">
    <source>
        <dbReference type="EMBL" id="AEV31078.1"/>
    </source>
</evidence>
<dbReference type="Proteomes" id="UP000005631">
    <property type="component" value="Chromosome"/>
</dbReference>
<keyword evidence="1" id="KW-0472">Membrane</keyword>
<protein>
    <submittedName>
        <fullName evidence="2">Uncharacterized protein</fullName>
    </submittedName>
</protein>
<accession>G8R567</accession>
<dbReference type="KEGG" id="oho:Oweho_0054"/>
<feature type="transmembrane region" description="Helical" evidence="1">
    <location>
        <begin position="31"/>
        <end position="49"/>
    </location>
</feature>
<proteinExistence type="predicted"/>
<feature type="transmembrane region" description="Helical" evidence="1">
    <location>
        <begin position="61"/>
        <end position="79"/>
    </location>
</feature>
<keyword evidence="3" id="KW-1185">Reference proteome</keyword>
<dbReference type="EMBL" id="CP003156">
    <property type="protein sequence ID" value="AEV31078.1"/>
    <property type="molecule type" value="Genomic_DNA"/>
</dbReference>
<organism evidence="2 3">
    <name type="scientific">Owenweeksia hongkongensis (strain DSM 17368 / CIP 108786 / JCM 12287 / NRRL B-23963 / UST20020801)</name>
    <dbReference type="NCBI Taxonomy" id="926562"/>
    <lineage>
        <taxon>Bacteria</taxon>
        <taxon>Pseudomonadati</taxon>
        <taxon>Bacteroidota</taxon>
        <taxon>Flavobacteriia</taxon>
        <taxon>Flavobacteriales</taxon>
        <taxon>Owenweeksiaceae</taxon>
        <taxon>Owenweeksia</taxon>
    </lineage>
</organism>
<feature type="transmembrane region" description="Helical" evidence="1">
    <location>
        <begin position="91"/>
        <end position="111"/>
    </location>
</feature>
<sequence length="124" mass="13827">MRGFALGLIILSDIIMWFTHGVDINPTSLSFLLTLILVIVVAFASSALLRNMQSLKMTRNYTISGVIGIVLGIIFFFWIRDNTAAVIAWFNQYGLIILLGINLLAALYIFFAKKPKKEVEAATE</sequence>
<dbReference type="HOGENOM" id="CLU_2001567_0_0_10"/>
<dbReference type="RefSeq" id="WP_014200439.1">
    <property type="nucleotide sequence ID" value="NC_016599.1"/>
</dbReference>
<evidence type="ECO:0000313" key="3">
    <source>
        <dbReference type="Proteomes" id="UP000005631"/>
    </source>
</evidence>
<dbReference type="AlphaFoldDB" id="G8R567"/>
<name>G8R567_OWEHD</name>
<reference evidence="2 3" key="1">
    <citation type="journal article" date="2012" name="Stand. Genomic Sci.">
        <title>Genome sequence of the orange-pigmented seawater bacterium Owenweeksia hongkongensis type strain (UST20020801(T)).</title>
        <authorList>
            <person name="Riedel T."/>
            <person name="Held B."/>
            <person name="Nolan M."/>
            <person name="Lucas S."/>
            <person name="Lapidus A."/>
            <person name="Tice H."/>
            <person name="Del Rio T.G."/>
            <person name="Cheng J.F."/>
            <person name="Han C."/>
            <person name="Tapia R."/>
            <person name="Goodwin L.A."/>
            <person name="Pitluck S."/>
            <person name="Liolios K."/>
            <person name="Mavromatis K."/>
            <person name="Pagani I."/>
            <person name="Ivanova N."/>
            <person name="Mikhailova N."/>
            <person name="Pati A."/>
            <person name="Chen A."/>
            <person name="Palaniappan K."/>
            <person name="Rohde M."/>
            <person name="Tindall B.J."/>
            <person name="Detter J.C."/>
            <person name="Goker M."/>
            <person name="Woyke T."/>
            <person name="Bristow J."/>
            <person name="Eisen J.A."/>
            <person name="Markowitz V."/>
            <person name="Hugenholtz P."/>
            <person name="Klenk H.P."/>
            <person name="Kyrpides N.C."/>
        </authorList>
    </citation>
    <scope>NUCLEOTIDE SEQUENCE</scope>
    <source>
        <strain evidence="3">DSM 17368 / JCM 12287 / NRRL B-23963</strain>
    </source>
</reference>
<dbReference type="STRING" id="926562.Oweho_0054"/>
<keyword evidence="1" id="KW-0812">Transmembrane</keyword>
<gene>
    <name evidence="2" type="ordered locus">Oweho_0054</name>
</gene>
<evidence type="ECO:0000256" key="1">
    <source>
        <dbReference type="SAM" id="Phobius"/>
    </source>
</evidence>